<feature type="compositionally biased region" description="Basic and acidic residues" evidence="1">
    <location>
        <begin position="23"/>
        <end position="32"/>
    </location>
</feature>
<evidence type="ECO:0000313" key="2">
    <source>
        <dbReference type="EMBL" id="KAL0071066.1"/>
    </source>
</evidence>
<feature type="compositionally biased region" description="Gly residues" evidence="1">
    <location>
        <begin position="251"/>
        <end position="260"/>
    </location>
</feature>
<feature type="region of interest" description="Disordered" evidence="1">
    <location>
        <begin position="246"/>
        <end position="600"/>
    </location>
</feature>
<reference evidence="2 3" key="1">
    <citation type="submission" date="2024-05" db="EMBL/GenBank/DDBJ databases">
        <title>A draft genome resource for the thread blight pathogen Marasmius tenuissimus strain MS-2.</title>
        <authorList>
            <person name="Yulfo-Soto G.E."/>
            <person name="Baruah I.K."/>
            <person name="Amoako-Attah I."/>
            <person name="Bukari Y."/>
            <person name="Meinhardt L.W."/>
            <person name="Bailey B.A."/>
            <person name="Cohen S.P."/>
        </authorList>
    </citation>
    <scope>NUCLEOTIDE SEQUENCE [LARGE SCALE GENOMIC DNA]</scope>
    <source>
        <strain evidence="2 3">MS-2</strain>
    </source>
</reference>
<feature type="compositionally biased region" description="Basic and acidic residues" evidence="1">
    <location>
        <begin position="466"/>
        <end position="477"/>
    </location>
</feature>
<feature type="compositionally biased region" description="Low complexity" evidence="1">
    <location>
        <begin position="371"/>
        <end position="417"/>
    </location>
</feature>
<proteinExistence type="predicted"/>
<feature type="compositionally biased region" description="Basic and acidic residues" evidence="1">
    <location>
        <begin position="542"/>
        <end position="566"/>
    </location>
</feature>
<dbReference type="EMBL" id="JBBXMP010000004">
    <property type="protein sequence ID" value="KAL0071066.1"/>
    <property type="molecule type" value="Genomic_DNA"/>
</dbReference>
<evidence type="ECO:0000256" key="1">
    <source>
        <dbReference type="SAM" id="MobiDB-lite"/>
    </source>
</evidence>
<name>A0ABR3AAX7_9AGAR</name>
<keyword evidence="3" id="KW-1185">Reference proteome</keyword>
<dbReference type="Proteomes" id="UP001437256">
    <property type="component" value="Unassembled WGS sequence"/>
</dbReference>
<feature type="region of interest" description="Disordered" evidence="1">
    <location>
        <begin position="1"/>
        <end position="51"/>
    </location>
</feature>
<feature type="compositionally biased region" description="Basic and acidic residues" evidence="1">
    <location>
        <begin position="339"/>
        <end position="352"/>
    </location>
</feature>
<protein>
    <submittedName>
        <fullName evidence="2">Uncharacterized protein</fullName>
    </submittedName>
</protein>
<sequence length="600" mass="64767">MSRRPLKPPKNLPSTSNRSHTLVKSEPKDTFRVPDLPSRVQPCAASSSTLLPEVDNGEWMTSDFSTEPDLLAFSSQPVEDHIGWLSSQIPSLQALRDEAQSVKRHRVRSTVFQEPPPAVPTSNVVPTKNHRLPRARPPLADCDKLRHHNNGLRSSTSEPNVAEASSSSLSAEEKFYSNLTDIMKKASKDVDIKQKSLKSVKLTGKAVNGKGKGKTKVDRRKTWNGCGVVDGRIEKRGLYATLGSTTVVAGGNSGVSTGKGKGVERSPVAGPVEDGNRMDVDTDQTGMSMDVDLPPPPLPYPSPPPRPEKPKTPPVLTRHAALSSRDSRFEPPVASGSSDGRRSSRVARDQAIKRALSSGLDEASRAKPGRSSDASSPTASSSSSMPSPSTFFAGSSSPLATSASSSSGDGSMKRTSSLNSDYDSVYGSLPVQGPRVHNSQASSKKEKETVRTPSPFVVPGLNNSRKPQERESVDHKPQPPRAVIHEQLQLQEVKRSGPPMLGMMRRHNLSSSSNLSQSSKGFKAPFRRTESGGTRQENIVKALEERSASKRDTQEDSDGPDIHEGNADSSNYSALDISMDSDMADELNRIEDRLTQEMGK</sequence>
<feature type="compositionally biased region" description="Low complexity" evidence="1">
    <location>
        <begin position="509"/>
        <end position="519"/>
    </location>
</feature>
<comment type="caution">
    <text evidence="2">The sequence shown here is derived from an EMBL/GenBank/DDBJ whole genome shotgun (WGS) entry which is preliminary data.</text>
</comment>
<feature type="compositionally biased region" description="Basic and acidic residues" evidence="1">
    <location>
        <begin position="586"/>
        <end position="600"/>
    </location>
</feature>
<accession>A0ABR3AAX7</accession>
<gene>
    <name evidence="2" type="ORF">AAF712_001624</name>
</gene>
<feature type="compositionally biased region" description="Polar residues" evidence="1">
    <location>
        <begin position="12"/>
        <end position="22"/>
    </location>
</feature>
<organism evidence="2 3">
    <name type="scientific">Marasmius tenuissimus</name>
    <dbReference type="NCBI Taxonomy" id="585030"/>
    <lineage>
        <taxon>Eukaryota</taxon>
        <taxon>Fungi</taxon>
        <taxon>Dikarya</taxon>
        <taxon>Basidiomycota</taxon>
        <taxon>Agaricomycotina</taxon>
        <taxon>Agaricomycetes</taxon>
        <taxon>Agaricomycetidae</taxon>
        <taxon>Agaricales</taxon>
        <taxon>Marasmiineae</taxon>
        <taxon>Marasmiaceae</taxon>
        <taxon>Marasmius</taxon>
    </lineage>
</organism>
<evidence type="ECO:0000313" key="3">
    <source>
        <dbReference type="Proteomes" id="UP001437256"/>
    </source>
</evidence>
<feature type="region of interest" description="Disordered" evidence="1">
    <location>
        <begin position="113"/>
        <end position="169"/>
    </location>
</feature>
<feature type="compositionally biased region" description="Pro residues" evidence="1">
    <location>
        <begin position="293"/>
        <end position="305"/>
    </location>
</feature>